<keyword evidence="22" id="KW-1133">Transmembrane helix</keyword>
<dbReference type="InterPro" id="IPR007120">
    <property type="entry name" value="DNA-dir_RNAP_su2_dom"/>
</dbReference>
<dbReference type="FunFam" id="3.90.1070.20:FF:000001">
    <property type="entry name" value="DNA-directed RNA polymerase subunit beta"/>
    <property type="match status" value="1"/>
</dbReference>
<evidence type="ECO:0000256" key="3">
    <source>
        <dbReference type="ARBA" id="ARBA00006835"/>
    </source>
</evidence>
<dbReference type="FunFam" id="3.90.1800.10:FF:000002">
    <property type="entry name" value="DNA-directed RNA polymerase subunit beta"/>
    <property type="match status" value="1"/>
</dbReference>
<feature type="domain" description="RNA polymerase Rpb2" evidence="28">
    <location>
        <begin position="645"/>
        <end position="707"/>
    </location>
</feature>
<dbReference type="SUPFAM" id="SSF64484">
    <property type="entry name" value="beta and beta-prime subunits of DNA dependent RNA-polymerase"/>
    <property type="match status" value="1"/>
</dbReference>
<feature type="domain" description="RNA polymerase Rpb2" evidence="25">
    <location>
        <begin position="279"/>
        <end position="472"/>
    </location>
</feature>
<dbReference type="GO" id="GO:0006351">
    <property type="term" value="P:DNA-templated transcription"/>
    <property type="evidence" value="ECO:0007669"/>
    <property type="project" value="InterPro"/>
</dbReference>
<dbReference type="Pfam" id="PF04561">
    <property type="entry name" value="RNA_pol_Rpb2_2"/>
    <property type="match status" value="1"/>
</dbReference>
<evidence type="ECO:0000259" key="26">
    <source>
        <dbReference type="Pfam" id="PF04563"/>
    </source>
</evidence>
<evidence type="ECO:0000256" key="15">
    <source>
        <dbReference type="ARBA" id="ARBA00023242"/>
    </source>
</evidence>
<organism evidence="30 31">
    <name type="scientific">Anas platyrhynchos platyrhynchos</name>
    <name type="common">Northern mallard</name>
    <dbReference type="NCBI Taxonomy" id="8840"/>
    <lineage>
        <taxon>Eukaryota</taxon>
        <taxon>Metazoa</taxon>
        <taxon>Chordata</taxon>
        <taxon>Craniata</taxon>
        <taxon>Vertebrata</taxon>
        <taxon>Euteleostomi</taxon>
        <taxon>Archelosauria</taxon>
        <taxon>Archosauria</taxon>
        <taxon>Dinosauria</taxon>
        <taxon>Saurischia</taxon>
        <taxon>Theropoda</taxon>
        <taxon>Coelurosauria</taxon>
        <taxon>Aves</taxon>
        <taxon>Neognathae</taxon>
        <taxon>Galloanserae</taxon>
        <taxon>Anseriformes</taxon>
        <taxon>Anatidae</taxon>
        <taxon>Anatinae</taxon>
        <taxon>Anas</taxon>
    </lineage>
</organism>
<dbReference type="GO" id="GO:0000428">
    <property type="term" value="C:DNA-directed RNA polymerase complex"/>
    <property type="evidence" value="ECO:0007669"/>
    <property type="project" value="UniProtKB-KW"/>
</dbReference>
<dbReference type="GO" id="GO:0003899">
    <property type="term" value="F:DNA-directed RNA polymerase activity"/>
    <property type="evidence" value="ECO:0007669"/>
    <property type="project" value="UniProtKB-EC"/>
</dbReference>
<evidence type="ECO:0000256" key="10">
    <source>
        <dbReference type="ARBA" id="ARBA00022771"/>
    </source>
</evidence>
<dbReference type="InterPro" id="IPR007644">
    <property type="entry name" value="RNA_pol_bsu_protrusion"/>
</dbReference>
<evidence type="ECO:0000259" key="27">
    <source>
        <dbReference type="Pfam" id="PF04565"/>
    </source>
</evidence>
<dbReference type="CDD" id="cd00653">
    <property type="entry name" value="RNA_pol_B_RPB2"/>
    <property type="match status" value="1"/>
</dbReference>
<evidence type="ECO:0000256" key="7">
    <source>
        <dbReference type="ARBA" id="ARBA00022679"/>
    </source>
</evidence>
<evidence type="ECO:0000256" key="12">
    <source>
        <dbReference type="ARBA" id="ARBA00022833"/>
    </source>
</evidence>
<keyword evidence="14 21" id="KW-0804">Transcription</keyword>
<keyword evidence="7 21" id="KW-0808">Transferase</keyword>
<dbReference type="FunFam" id="3.90.1100.10:FF:000003">
    <property type="entry name" value="DNA-directed RNA polymerase subunit beta"/>
    <property type="match status" value="1"/>
</dbReference>
<dbReference type="GO" id="GO:0008270">
    <property type="term" value="F:zinc ion binding"/>
    <property type="evidence" value="ECO:0007669"/>
    <property type="project" value="UniProtKB-KW"/>
</dbReference>
<evidence type="ECO:0000256" key="20">
    <source>
        <dbReference type="RuleBase" id="RU000434"/>
    </source>
</evidence>
<evidence type="ECO:0000256" key="14">
    <source>
        <dbReference type="ARBA" id="ARBA00023163"/>
    </source>
</evidence>
<dbReference type="GO" id="GO:0003968">
    <property type="term" value="F:RNA-directed RNA polymerase activity"/>
    <property type="evidence" value="ECO:0007669"/>
    <property type="project" value="UniProtKB-EC"/>
</dbReference>
<keyword evidence="6" id="KW-0597">Phosphoprotein</keyword>
<reference evidence="30" key="3">
    <citation type="submission" date="2025-09" db="UniProtKB">
        <authorList>
            <consortium name="Ensembl"/>
        </authorList>
    </citation>
    <scope>IDENTIFICATION</scope>
</reference>
<evidence type="ECO:0000256" key="18">
    <source>
        <dbReference type="ARBA" id="ARBA00052255"/>
    </source>
</evidence>
<dbReference type="Gene3D" id="3.90.1100.10">
    <property type="match status" value="1"/>
</dbReference>
<dbReference type="Gene3D" id="3.90.1110.10">
    <property type="entry name" value="RNA polymerase Rpb2, domain 2"/>
    <property type="match status" value="1"/>
</dbReference>
<dbReference type="InterPro" id="IPR007646">
    <property type="entry name" value="RNA_pol_Rpb2_4"/>
</dbReference>
<comment type="function">
    <text evidence="19">RNA-dependent RNA polymerase that catalyzes the extension of a non-coding RNA (ncRNA) at the 3'-end using the four ribonucleoside triphosphates as substrates. An internal ncRNA sequence near the 3'-end serves as a template in a single-round Pol II-mediated RNA polymerization reaction. May decrease the stability of ncRNAs that repress Pol II-mediated gene transcription.</text>
</comment>
<dbReference type="PANTHER" id="PTHR20856">
    <property type="entry name" value="DNA-DIRECTED RNA POLYMERASE I SUBUNIT 2"/>
    <property type="match status" value="1"/>
</dbReference>
<evidence type="ECO:0000259" key="23">
    <source>
        <dbReference type="Pfam" id="PF00562"/>
    </source>
</evidence>
<evidence type="ECO:0000313" key="30">
    <source>
        <dbReference type="Ensembl" id="ENSAPLP00000029347.1"/>
    </source>
</evidence>
<dbReference type="InterPro" id="IPR007645">
    <property type="entry name" value="RNA_pol_Rpb2_3"/>
</dbReference>
<keyword evidence="8 21" id="KW-0548">Nucleotidyltransferase</keyword>
<dbReference type="Gene3D" id="2.40.270.10">
    <property type="entry name" value="DNA-directed RNA polymerase, subunit 2, domain 6"/>
    <property type="match status" value="1"/>
</dbReference>
<evidence type="ECO:0000313" key="31">
    <source>
        <dbReference type="Proteomes" id="UP000016666"/>
    </source>
</evidence>
<evidence type="ECO:0000256" key="22">
    <source>
        <dbReference type="SAM" id="Phobius"/>
    </source>
</evidence>
<evidence type="ECO:0000256" key="1">
    <source>
        <dbReference type="ARBA" id="ARBA00001946"/>
    </source>
</evidence>
<dbReference type="Proteomes" id="UP000016666">
    <property type="component" value="Chromosome 4"/>
</dbReference>
<gene>
    <name evidence="30" type="primary">POLR2B</name>
</gene>
<keyword evidence="4 21" id="KW-0240">DNA-directed RNA polymerase</keyword>
<evidence type="ECO:0000259" key="24">
    <source>
        <dbReference type="Pfam" id="PF04560"/>
    </source>
</evidence>
<keyword evidence="13" id="KW-0460">Magnesium</keyword>
<dbReference type="Pfam" id="PF04563">
    <property type="entry name" value="RNA_pol_Rpb2_1"/>
    <property type="match status" value="1"/>
</dbReference>
<evidence type="ECO:0000256" key="21">
    <source>
        <dbReference type="RuleBase" id="RU363031"/>
    </source>
</evidence>
<comment type="catalytic activity">
    <reaction evidence="16">
        <text>RNA(n) + a ribonucleoside 5'-triphosphate = RNA(n+1) + diphosphate</text>
        <dbReference type="Rhea" id="RHEA:21248"/>
        <dbReference type="Rhea" id="RHEA-COMP:14527"/>
        <dbReference type="Rhea" id="RHEA-COMP:17342"/>
        <dbReference type="ChEBI" id="CHEBI:33019"/>
        <dbReference type="ChEBI" id="CHEBI:61557"/>
        <dbReference type="ChEBI" id="CHEBI:140395"/>
        <dbReference type="EC" id="2.7.7.48"/>
    </reaction>
    <physiologicalReaction direction="left-to-right" evidence="16">
        <dbReference type="Rhea" id="RHEA:21249"/>
    </physiologicalReaction>
</comment>
<evidence type="ECO:0000256" key="4">
    <source>
        <dbReference type="ARBA" id="ARBA00022478"/>
    </source>
</evidence>
<keyword evidence="22" id="KW-0812">Transmembrane</keyword>
<dbReference type="InterPro" id="IPR007647">
    <property type="entry name" value="RNA_pol_Rpb2_5"/>
</dbReference>
<dbReference type="Ensembl" id="ENSAPLT00000037160.1">
    <property type="protein sequence ID" value="ENSAPLP00000029347.1"/>
    <property type="gene ID" value="ENSAPLG00000009560.2"/>
</dbReference>
<proteinExistence type="inferred from homology"/>
<comment type="function">
    <text evidence="21">DNA-dependent RNA polymerase catalyzes the transcription of DNA into RNA using the four ribonucleoside triphosphates as substrates.</text>
</comment>
<evidence type="ECO:0000259" key="28">
    <source>
        <dbReference type="Pfam" id="PF04566"/>
    </source>
</evidence>
<evidence type="ECO:0000256" key="16">
    <source>
        <dbReference type="ARBA" id="ARBA00051466"/>
    </source>
</evidence>
<feature type="transmembrane region" description="Helical" evidence="22">
    <location>
        <begin position="20"/>
        <end position="37"/>
    </location>
</feature>
<evidence type="ECO:0000256" key="11">
    <source>
        <dbReference type="ARBA" id="ARBA00022801"/>
    </source>
</evidence>
<dbReference type="Pfam" id="PF00562">
    <property type="entry name" value="RNA_pol_Rpb2_6"/>
    <property type="match status" value="1"/>
</dbReference>
<dbReference type="InterPro" id="IPR014724">
    <property type="entry name" value="RNA_pol_RPB2_OB-fold"/>
</dbReference>
<evidence type="ECO:0000256" key="9">
    <source>
        <dbReference type="ARBA" id="ARBA00022723"/>
    </source>
</evidence>
<dbReference type="Gene3D" id="2.40.50.150">
    <property type="match status" value="1"/>
</dbReference>
<dbReference type="FunFam" id="2.40.270.10:FF:000026">
    <property type="match status" value="1"/>
</dbReference>
<dbReference type="Pfam" id="PF04565">
    <property type="entry name" value="RNA_pol_Rpb2_3"/>
    <property type="match status" value="1"/>
</dbReference>
<dbReference type="Gene3D" id="3.90.1070.20">
    <property type="match status" value="1"/>
</dbReference>
<keyword evidence="22" id="KW-0472">Membrane</keyword>
<evidence type="ECO:0000256" key="6">
    <source>
        <dbReference type="ARBA" id="ARBA00022553"/>
    </source>
</evidence>
<comment type="subcellular location">
    <subcellularLocation>
        <location evidence="2">Nucleus</location>
    </subcellularLocation>
</comment>
<dbReference type="GO" id="GO:0005654">
    <property type="term" value="C:nucleoplasm"/>
    <property type="evidence" value="ECO:0007669"/>
    <property type="project" value="UniProtKB-ARBA"/>
</dbReference>
<dbReference type="InterPro" id="IPR015712">
    <property type="entry name" value="DNA-dir_RNA_pol_su2"/>
</dbReference>
<dbReference type="InterPro" id="IPR037033">
    <property type="entry name" value="DNA-dir_RNAP_su2_hyb_sf"/>
</dbReference>
<sequence length="1252" mass="142373">MSSFRAEDLCCSRERSSSLLFLHLVFVFCLVSFPGLQQQRKVTGGACFVFVELVLTDHSQTLLLTSSSAGGPRLITQQNEELLPDMQYDEDDDEITPDLWQEACWIVISSYFDEKGLVRQQLDSFDEFIQMSVQRIVEDAPPIDLQAEAQHATGEVEEPPRYLLKFEQIYLSKPTHWERDGAPSPMMPNEARLRNLTYSAPLYVDITKTVIKEGEDQLQTQHQKTFIGKIPIMLRSTYCLLNGLTDRDLCELNECPLDPGGYFIINGSEKVLIAQEKMATNTVYVFAKKDSKYAYTGECRSCLENSSRPTSTIWVSMLARGGQGAKKSAIGQRIVATLPYIKQEVPIIIVFRALGFVSDRDILEHIIYDFEDPEMMEMVKPSLDEAFVIQEQNVALNFIGSRGAKPGVTKEKRIKYAKEVLQKEMLPHVGVSDFCETKKAYFLGYMVHRLLLAALGRRELDDRDHYGNKRLDLAGPLLAFLFRGMFKNLLKEVRIYAQKFIDRGKDFNLELAIKTRIISDGLKYSLATGNWGDQKKAHQARAGVSQVLNRLTFASTLSHLRRLNSPIGRDGKLAKPRQLHNTLWGMVCPAETPEGHAVGLVKNLALMAYISVGSQPSPILEFLEEWSMENLEEISPAAIADATKIFVNGCWVGIHKDPEQLMNTLRKLRRQMDIIVSEVSMIRDIREREIRIYTDAGRICRPLLIVEKQKLLLKKRHIDQLKEREYNNYSWQDLVASGVVEYIDTLEEETVMLAMTPDDLQEKGVAYCSTYTHCEIHPSMILGVCASIIPFPDHNQSPRNTYQSAMGKQAMGVYITNFHVRMDTLAHVLYYPQKPLVTTRSMEYLRFRELPAGINSIVAIASYTGYNQEDSVIMNRSAVDRGFFRSVFYRSYKEQESKKGYDQEEVFEKPTRETCQGMRHAIYDKLDDDGLIAPGVRVSGDDVIIGKTVTLPENEDELESTNRRFTKRDCSTFLRTSETGIVDQVMVTLNQEGYKFCKIRVRSVRIPQIGDKFASRHGQKGTCGIQYRQEDMPFTCEGITPDIIINPHAIPSRMTIGHLIECLQGKVSANKGEIGDATPFNDAVNVQKISNLLSDYGYHLRGNEVLYNGFTGRKITSQIFIGPTYYQRLKHMVDDKIHSRARGPIQILNRQPMEGRSRDGGLRFGEMERDCQIAHGAAQFLRERLFEASDPYQVHVCNLCGIMAIANTRTHTYECRGCRNKTQISLVRMPYACKLLFQELMSMSIAPRMMSV</sequence>
<protein>
    <recommendedName>
        <fullName evidence="21">DNA-directed RNA polymerase subunit beta</fullName>
        <ecNumber evidence="21">2.7.7.6</ecNumber>
    </recommendedName>
</protein>
<dbReference type="GeneTree" id="ENSGT00950000183132"/>
<evidence type="ECO:0000259" key="25">
    <source>
        <dbReference type="Pfam" id="PF04561"/>
    </source>
</evidence>
<dbReference type="Pfam" id="PF04567">
    <property type="entry name" value="RNA_pol_Rpb2_5"/>
    <property type="match status" value="1"/>
</dbReference>
<accession>A0A493TTY1</accession>
<dbReference type="FunFam" id="2.40.50.150:FF:000002">
    <property type="entry name" value="DNA-directed RNA polymerase subunit beta"/>
    <property type="match status" value="1"/>
</dbReference>
<keyword evidence="31" id="KW-1185">Reference proteome</keyword>
<dbReference type="PROSITE" id="PS01166">
    <property type="entry name" value="RNA_POL_BETA"/>
    <property type="match status" value="1"/>
</dbReference>
<dbReference type="FunFam" id="3.90.1100.10:FF:000043">
    <property type="entry name" value="DNA-directed RNA polymerase subunit beta"/>
    <property type="match status" value="1"/>
</dbReference>
<reference evidence="30 31" key="1">
    <citation type="submission" date="2017-10" db="EMBL/GenBank/DDBJ databases">
        <title>A new Pekin duck reference genome.</title>
        <authorList>
            <person name="Hou Z.-C."/>
            <person name="Zhou Z.-K."/>
            <person name="Zhu F."/>
            <person name="Hou S.-S."/>
        </authorList>
    </citation>
    <scope>NUCLEOTIDE SEQUENCE [LARGE SCALE GENOMIC DNA]</scope>
</reference>
<keyword evidence="15" id="KW-0539">Nucleus</keyword>
<feature type="domain" description="RNA polymerase Rpb2" evidence="24">
    <location>
        <begin position="1160"/>
        <end position="1250"/>
    </location>
</feature>
<evidence type="ECO:0000256" key="8">
    <source>
        <dbReference type="ARBA" id="ARBA00022695"/>
    </source>
</evidence>
<dbReference type="GO" id="GO:0032549">
    <property type="term" value="F:ribonucleoside binding"/>
    <property type="evidence" value="ECO:0007669"/>
    <property type="project" value="InterPro"/>
</dbReference>
<reference evidence="30" key="2">
    <citation type="submission" date="2025-08" db="UniProtKB">
        <authorList>
            <consortium name="Ensembl"/>
        </authorList>
    </citation>
    <scope>IDENTIFICATION</scope>
</reference>
<evidence type="ECO:0000256" key="2">
    <source>
        <dbReference type="ARBA" id="ARBA00004123"/>
    </source>
</evidence>
<dbReference type="EC" id="2.7.7.6" evidence="21"/>
<keyword evidence="11" id="KW-0378">Hydrolase</keyword>
<dbReference type="GO" id="GO:0016787">
    <property type="term" value="F:hydrolase activity"/>
    <property type="evidence" value="ECO:0007669"/>
    <property type="project" value="UniProtKB-KW"/>
</dbReference>
<feature type="domain" description="DNA-directed RNA polymerase subunit 2 hybrid-binding" evidence="23">
    <location>
        <begin position="785"/>
        <end position="1158"/>
    </location>
</feature>
<evidence type="ECO:0000259" key="29">
    <source>
        <dbReference type="Pfam" id="PF04567"/>
    </source>
</evidence>
<evidence type="ECO:0000256" key="5">
    <source>
        <dbReference type="ARBA" id="ARBA00022481"/>
    </source>
</evidence>
<dbReference type="Pfam" id="PF04566">
    <property type="entry name" value="RNA_pol_Rpb2_4"/>
    <property type="match status" value="1"/>
</dbReference>
<dbReference type="Gene3D" id="3.90.1800.10">
    <property type="entry name" value="RNA polymerase alpha subunit dimerisation domain"/>
    <property type="match status" value="1"/>
</dbReference>
<keyword evidence="10" id="KW-0863">Zinc-finger</keyword>
<evidence type="ECO:0000256" key="19">
    <source>
        <dbReference type="ARBA" id="ARBA00058652"/>
    </source>
</evidence>
<feature type="domain" description="RNA polymerase Rpb2" evidence="27">
    <location>
        <begin position="546"/>
        <end position="610"/>
    </location>
</feature>
<feature type="domain" description="RNA polymerase Rpb2" evidence="29">
    <location>
        <begin position="731"/>
        <end position="778"/>
    </location>
</feature>
<comment type="similarity">
    <text evidence="3 20">Belongs to the RNA polymerase beta chain family.</text>
</comment>
<comment type="catalytic activity">
    <reaction evidence="18">
        <text>RNA(n) + a ribonucleoside 5'-triphosphate = RNA(n+1) + diphosphate</text>
        <dbReference type="Rhea" id="RHEA:21248"/>
        <dbReference type="Rhea" id="RHEA-COMP:14527"/>
        <dbReference type="Rhea" id="RHEA-COMP:17342"/>
        <dbReference type="ChEBI" id="CHEBI:33019"/>
        <dbReference type="ChEBI" id="CHEBI:61557"/>
        <dbReference type="ChEBI" id="CHEBI:140395"/>
        <dbReference type="EC" id="2.7.7.6"/>
    </reaction>
    <physiologicalReaction direction="left-to-right" evidence="18">
        <dbReference type="Rhea" id="RHEA:21249"/>
    </physiologicalReaction>
    <physiologicalReaction direction="right-to-left" evidence="18">
        <dbReference type="Rhea" id="RHEA:21250"/>
    </physiologicalReaction>
</comment>
<dbReference type="InterPro" id="IPR007641">
    <property type="entry name" value="RNA_pol_Rpb2_7"/>
</dbReference>
<comment type="cofactor">
    <cofactor evidence="1">
        <name>Mg(2+)</name>
        <dbReference type="ChEBI" id="CHEBI:18420"/>
    </cofactor>
</comment>
<name>A0A493TTY1_ANAPP</name>
<dbReference type="NCBIfam" id="NF007175">
    <property type="entry name" value="PRK09606.1"/>
    <property type="match status" value="1"/>
</dbReference>
<dbReference type="GO" id="GO:0003677">
    <property type="term" value="F:DNA binding"/>
    <property type="evidence" value="ECO:0007669"/>
    <property type="project" value="InterPro"/>
</dbReference>
<evidence type="ECO:0000256" key="17">
    <source>
        <dbReference type="ARBA" id="ARBA00051968"/>
    </source>
</evidence>
<keyword evidence="12" id="KW-0862">Zinc</keyword>
<keyword evidence="9" id="KW-0479">Metal-binding</keyword>
<evidence type="ECO:0000256" key="13">
    <source>
        <dbReference type="ARBA" id="ARBA00022842"/>
    </source>
</evidence>
<dbReference type="InterPro" id="IPR037034">
    <property type="entry name" value="RNA_pol_Rpb2_2_sf"/>
</dbReference>
<dbReference type="InterPro" id="IPR007121">
    <property type="entry name" value="RNA_pol_bsu_CS"/>
</dbReference>
<dbReference type="FunFam" id="3.90.1110.10:FF:000002">
    <property type="entry name" value="DNA-directed RNA polymerase subunit beta"/>
    <property type="match status" value="1"/>
</dbReference>
<dbReference type="AlphaFoldDB" id="A0A493TTY1"/>
<feature type="domain" description="RNA polymerase beta subunit protrusion" evidence="26">
    <location>
        <begin position="116"/>
        <end position="519"/>
    </location>
</feature>
<dbReference type="Pfam" id="PF04560">
    <property type="entry name" value="RNA_pol_Rpb2_7"/>
    <property type="match status" value="1"/>
</dbReference>
<comment type="catalytic activity">
    <reaction evidence="17">
        <text>a 3'-end ribonucleotidyl-ribonucleotide-RNA + H2O = a 3'-end ribonucleotide-RNA + a ribonucleoside 5'-phosphate + H(+)</text>
        <dbReference type="Rhea" id="RHEA:77763"/>
        <dbReference type="Rhea" id="RHEA-COMP:17428"/>
        <dbReference type="Rhea" id="RHEA-COMP:18982"/>
        <dbReference type="ChEBI" id="CHEBI:15377"/>
        <dbReference type="ChEBI" id="CHEBI:15378"/>
        <dbReference type="ChEBI" id="CHEBI:58043"/>
        <dbReference type="ChEBI" id="CHEBI:74896"/>
        <dbReference type="ChEBI" id="CHEBI:197502"/>
    </reaction>
    <physiologicalReaction direction="left-to-right" evidence="17">
        <dbReference type="Rhea" id="RHEA:77764"/>
    </physiologicalReaction>
</comment>
<dbReference type="InterPro" id="IPR007642">
    <property type="entry name" value="RNA_pol_Rpb2_2"/>
</dbReference>
<keyword evidence="5" id="KW-0488">Methylation</keyword>